<feature type="compositionally biased region" description="Polar residues" evidence="1">
    <location>
        <begin position="100"/>
        <end position="116"/>
    </location>
</feature>
<sequence>MLFSRVRPGVVPAAAAVATAIFVTLCSGCKPAPLGGQRTSPTRSVITSTTTIAGAGVLGNQRRPDESCAPQPAPVDRVPDPLRANAAGVSPAAADVPPNRNASWCSPVTSSTRCVR</sequence>
<accession>X7Z5L8</accession>
<evidence type="ECO:0000313" key="2">
    <source>
        <dbReference type="EMBL" id="EUA13945.1"/>
    </source>
</evidence>
<comment type="caution">
    <text evidence="2">The sequence shown here is derived from an EMBL/GenBank/DDBJ whole genome shotgun (WGS) entry which is preliminary data.</text>
</comment>
<feature type="region of interest" description="Disordered" evidence="1">
    <location>
        <begin position="58"/>
        <end position="116"/>
    </location>
</feature>
<reference evidence="2" key="1">
    <citation type="submission" date="2014-01" db="EMBL/GenBank/DDBJ databases">
        <authorList>
            <person name="Brown-Elliot B."/>
            <person name="Wallace R."/>
            <person name="Lenaerts A."/>
            <person name="Ordway D."/>
            <person name="DeGroote M.A."/>
            <person name="Parker T."/>
            <person name="Sizemore C."/>
            <person name="Tallon L.J."/>
            <person name="Sadzewicz L.K."/>
            <person name="Sengamalay N."/>
            <person name="Fraser C.M."/>
            <person name="Hine E."/>
            <person name="Shefchek K.A."/>
            <person name="Das S.P."/>
            <person name="Tettelin H."/>
        </authorList>
    </citation>
    <scope>NUCLEOTIDE SEQUENCE [LARGE SCALE GENOMIC DNA]</scope>
    <source>
        <strain evidence="2">4042</strain>
    </source>
</reference>
<dbReference type="EMBL" id="JAOB01000081">
    <property type="protein sequence ID" value="EUA13945.1"/>
    <property type="molecule type" value="Genomic_DNA"/>
</dbReference>
<dbReference type="AlphaFoldDB" id="X7Z5L8"/>
<name>X7Z5L8_MYCXE</name>
<proteinExistence type="predicted"/>
<evidence type="ECO:0000256" key="1">
    <source>
        <dbReference type="SAM" id="MobiDB-lite"/>
    </source>
</evidence>
<organism evidence="2">
    <name type="scientific">Mycobacterium xenopi 4042</name>
    <dbReference type="NCBI Taxonomy" id="1299334"/>
    <lineage>
        <taxon>Bacteria</taxon>
        <taxon>Bacillati</taxon>
        <taxon>Actinomycetota</taxon>
        <taxon>Actinomycetes</taxon>
        <taxon>Mycobacteriales</taxon>
        <taxon>Mycobacteriaceae</taxon>
        <taxon>Mycobacterium</taxon>
    </lineage>
</organism>
<protein>
    <submittedName>
        <fullName evidence="2">Iron(III) ABC superfamily ATP binding cassette transporter, binding domain protein</fullName>
    </submittedName>
</protein>
<gene>
    <name evidence="2" type="ORF">I553_7065</name>
</gene>